<protein>
    <submittedName>
        <fullName evidence="1">Uncharacterized protein</fullName>
    </submittedName>
</protein>
<dbReference type="AlphaFoldDB" id="A0A655D7X1"/>
<dbReference type="EMBL" id="CQPC01000040">
    <property type="protein sequence ID" value="CNU51229.1"/>
    <property type="molecule type" value="Genomic_DNA"/>
</dbReference>
<dbReference type="Proteomes" id="UP000039541">
    <property type="component" value="Unassembled WGS sequence"/>
</dbReference>
<evidence type="ECO:0000313" key="2">
    <source>
        <dbReference type="Proteomes" id="UP000039541"/>
    </source>
</evidence>
<evidence type="ECO:0000313" key="1">
    <source>
        <dbReference type="EMBL" id="CNU51229.1"/>
    </source>
</evidence>
<name>A0A655D7X1_SALET</name>
<sequence length="45" mass="5032">MPHGNPVIHGNSVELFRHTAGSFNLFGDQLTEIAQMNVTRHKLSE</sequence>
<reference evidence="1 2" key="1">
    <citation type="submission" date="2015-03" db="EMBL/GenBank/DDBJ databases">
        <authorList>
            <consortium name="Pathogen Informatics"/>
        </authorList>
    </citation>
    <scope>NUCLEOTIDE SEQUENCE [LARGE SCALE GENOMIC DNA]</scope>
    <source>
        <strain evidence="1 2">3476</strain>
    </source>
</reference>
<proteinExistence type="predicted"/>
<accession>A0A655D7X1</accession>
<gene>
    <name evidence="1" type="ORF">ERS008202_02918</name>
</gene>
<organism evidence="1 2">
    <name type="scientific">Salmonella enterica subsp. enterica serovar Bovismorbificans</name>
    <dbReference type="NCBI Taxonomy" id="58097"/>
    <lineage>
        <taxon>Bacteria</taxon>
        <taxon>Pseudomonadati</taxon>
        <taxon>Pseudomonadota</taxon>
        <taxon>Gammaproteobacteria</taxon>
        <taxon>Enterobacterales</taxon>
        <taxon>Enterobacteriaceae</taxon>
        <taxon>Salmonella</taxon>
    </lineage>
</organism>